<evidence type="ECO:0000313" key="1">
    <source>
        <dbReference type="EMBL" id="KAJ6994016.1"/>
    </source>
</evidence>
<proteinExistence type="predicted"/>
<sequence>MAGNTDMYGNSNTRIAKTDSSLSASSNYPVNIFRFLQCIGAFFRFKIVYKRLLYDSKLFLHKISVGDGSQAKKCGLVRFSSLMLERNLKVATQELEDDDAVRYKHFLPCKNLGYQIVASEVDEKLFSSENVAHGRPTFDAMLGAYVFAHM</sequence>
<evidence type="ECO:0000313" key="2">
    <source>
        <dbReference type="Proteomes" id="UP001164929"/>
    </source>
</evidence>
<comment type="caution">
    <text evidence="1">The sequence shown here is derived from an EMBL/GenBank/DDBJ whole genome shotgun (WGS) entry which is preliminary data.</text>
</comment>
<name>A0AAD6QP42_9ROSI</name>
<organism evidence="1 2">
    <name type="scientific">Populus alba x Populus x berolinensis</name>
    <dbReference type="NCBI Taxonomy" id="444605"/>
    <lineage>
        <taxon>Eukaryota</taxon>
        <taxon>Viridiplantae</taxon>
        <taxon>Streptophyta</taxon>
        <taxon>Embryophyta</taxon>
        <taxon>Tracheophyta</taxon>
        <taxon>Spermatophyta</taxon>
        <taxon>Magnoliopsida</taxon>
        <taxon>eudicotyledons</taxon>
        <taxon>Gunneridae</taxon>
        <taxon>Pentapetalae</taxon>
        <taxon>rosids</taxon>
        <taxon>fabids</taxon>
        <taxon>Malpighiales</taxon>
        <taxon>Salicaceae</taxon>
        <taxon>Saliceae</taxon>
        <taxon>Populus</taxon>
    </lineage>
</organism>
<gene>
    <name evidence="1" type="ORF">NC653_016982</name>
</gene>
<dbReference type="AlphaFoldDB" id="A0AAD6QP42"/>
<reference evidence="1" key="1">
    <citation type="journal article" date="2023" name="Mol. Ecol. Resour.">
        <title>Chromosome-level genome assembly of a triploid poplar Populus alba 'Berolinensis'.</title>
        <authorList>
            <person name="Chen S."/>
            <person name="Yu Y."/>
            <person name="Wang X."/>
            <person name="Wang S."/>
            <person name="Zhang T."/>
            <person name="Zhou Y."/>
            <person name="He R."/>
            <person name="Meng N."/>
            <person name="Wang Y."/>
            <person name="Liu W."/>
            <person name="Liu Z."/>
            <person name="Liu J."/>
            <person name="Guo Q."/>
            <person name="Huang H."/>
            <person name="Sederoff R.R."/>
            <person name="Wang G."/>
            <person name="Qu G."/>
            <person name="Chen S."/>
        </authorList>
    </citation>
    <scope>NUCLEOTIDE SEQUENCE</scope>
    <source>
        <strain evidence="1">SC-2020</strain>
    </source>
</reference>
<dbReference type="EMBL" id="JAQIZT010000006">
    <property type="protein sequence ID" value="KAJ6994016.1"/>
    <property type="molecule type" value="Genomic_DNA"/>
</dbReference>
<protein>
    <submittedName>
        <fullName evidence="1">Uncharacterized protein</fullName>
    </submittedName>
</protein>
<keyword evidence="2" id="KW-1185">Reference proteome</keyword>
<dbReference type="Proteomes" id="UP001164929">
    <property type="component" value="Chromosome 6"/>
</dbReference>
<accession>A0AAD6QP42</accession>